<dbReference type="PROSITE" id="PS51450">
    <property type="entry name" value="LRR"/>
    <property type="match status" value="4"/>
</dbReference>
<name>A0A367KYK0_RHIST</name>
<protein>
    <submittedName>
        <fullName evidence="3">Uncharacterized protein</fullName>
    </submittedName>
</protein>
<evidence type="ECO:0000313" key="4">
    <source>
        <dbReference type="Proteomes" id="UP000253551"/>
    </source>
</evidence>
<dbReference type="Gene3D" id="3.80.10.10">
    <property type="entry name" value="Ribonuclease Inhibitor"/>
    <property type="match status" value="1"/>
</dbReference>
<sequence length="231" mass="26486">MSNELKTVVLWHMDRCVATVNNIEKDTKKKKPLETICFLNKVQLAFKQIDILTIAPPAIRFLNNLSCLQLQNNNIQELPSELWRLTSLEELNLGHNQLKSIPKKISLLVNLKELYLHSNQIDEIPSDIGKLPHLVVLDLTDNQLTCLPAELLKLEFWQFWIEGNPFSRENVYPTILSLKSICSQIVGTLSSLEEESRTIVEENLPLTIQQEMFQDAQCICLKLVVKPVCLQ</sequence>
<evidence type="ECO:0000313" key="3">
    <source>
        <dbReference type="EMBL" id="RCI07265.1"/>
    </source>
</evidence>
<dbReference type="GO" id="GO:0005737">
    <property type="term" value="C:cytoplasm"/>
    <property type="evidence" value="ECO:0007669"/>
    <property type="project" value="TreeGrafter"/>
</dbReference>
<dbReference type="EMBL" id="PJQM01000009">
    <property type="protein sequence ID" value="RCI07265.1"/>
    <property type="molecule type" value="Genomic_DNA"/>
</dbReference>
<keyword evidence="2" id="KW-0677">Repeat</keyword>
<dbReference type="PANTHER" id="PTHR48051">
    <property type="match status" value="1"/>
</dbReference>
<dbReference type="OrthoDB" id="1394818at2759"/>
<dbReference type="Proteomes" id="UP000253551">
    <property type="component" value="Unassembled WGS sequence"/>
</dbReference>
<gene>
    <name evidence="3" type="ORF">CU098_010616</name>
</gene>
<keyword evidence="1" id="KW-0433">Leucine-rich repeat</keyword>
<dbReference type="InterPro" id="IPR003591">
    <property type="entry name" value="Leu-rich_rpt_typical-subtyp"/>
</dbReference>
<comment type="caution">
    <text evidence="3">The sequence shown here is derived from an EMBL/GenBank/DDBJ whole genome shotgun (WGS) entry which is preliminary data.</text>
</comment>
<evidence type="ECO:0000256" key="2">
    <source>
        <dbReference type="ARBA" id="ARBA00022737"/>
    </source>
</evidence>
<accession>A0A367KYK0</accession>
<dbReference type="AlphaFoldDB" id="A0A367KYK0"/>
<proteinExistence type="predicted"/>
<dbReference type="InterPro" id="IPR025875">
    <property type="entry name" value="Leu-rich_rpt_4"/>
</dbReference>
<organism evidence="3 4">
    <name type="scientific">Rhizopus stolonifer</name>
    <name type="common">Rhizopus nigricans</name>
    <dbReference type="NCBI Taxonomy" id="4846"/>
    <lineage>
        <taxon>Eukaryota</taxon>
        <taxon>Fungi</taxon>
        <taxon>Fungi incertae sedis</taxon>
        <taxon>Mucoromycota</taxon>
        <taxon>Mucoromycotina</taxon>
        <taxon>Mucoromycetes</taxon>
        <taxon>Mucorales</taxon>
        <taxon>Mucorineae</taxon>
        <taxon>Rhizopodaceae</taxon>
        <taxon>Rhizopus</taxon>
    </lineage>
</organism>
<dbReference type="SUPFAM" id="SSF52058">
    <property type="entry name" value="L domain-like"/>
    <property type="match status" value="1"/>
</dbReference>
<dbReference type="STRING" id="4846.A0A367KYK0"/>
<dbReference type="Pfam" id="PF12799">
    <property type="entry name" value="LRR_4"/>
    <property type="match status" value="1"/>
</dbReference>
<evidence type="ECO:0000256" key="1">
    <source>
        <dbReference type="ARBA" id="ARBA00022614"/>
    </source>
</evidence>
<dbReference type="InterPro" id="IPR050216">
    <property type="entry name" value="LRR_domain-containing"/>
</dbReference>
<dbReference type="PANTHER" id="PTHR48051:SF46">
    <property type="entry name" value="LEUCINE RICH REPEAT-CONTAINING DOMAIN PROTEIN"/>
    <property type="match status" value="1"/>
</dbReference>
<dbReference type="InterPro" id="IPR001611">
    <property type="entry name" value="Leu-rich_rpt"/>
</dbReference>
<reference evidence="3 4" key="1">
    <citation type="journal article" date="2018" name="G3 (Bethesda)">
        <title>Phylogenetic and Phylogenomic Definition of Rhizopus Species.</title>
        <authorList>
            <person name="Gryganskyi A.P."/>
            <person name="Golan J."/>
            <person name="Dolatabadi S."/>
            <person name="Mondo S."/>
            <person name="Robb S."/>
            <person name="Idnurm A."/>
            <person name="Muszewska A."/>
            <person name="Steczkiewicz K."/>
            <person name="Masonjones S."/>
            <person name="Liao H.L."/>
            <person name="Gajdeczka M.T."/>
            <person name="Anike F."/>
            <person name="Vuek A."/>
            <person name="Anishchenko I.M."/>
            <person name="Voigt K."/>
            <person name="de Hoog G.S."/>
            <person name="Smith M.E."/>
            <person name="Heitman J."/>
            <person name="Vilgalys R."/>
            <person name="Stajich J.E."/>
        </authorList>
    </citation>
    <scope>NUCLEOTIDE SEQUENCE [LARGE SCALE GENOMIC DNA]</scope>
    <source>
        <strain evidence="3 4">LSU 92-RS-03</strain>
    </source>
</reference>
<dbReference type="SMART" id="SM00369">
    <property type="entry name" value="LRR_TYP"/>
    <property type="match status" value="4"/>
</dbReference>
<dbReference type="Pfam" id="PF13855">
    <property type="entry name" value="LRR_8"/>
    <property type="match status" value="1"/>
</dbReference>
<keyword evidence="4" id="KW-1185">Reference proteome</keyword>
<dbReference type="InterPro" id="IPR032675">
    <property type="entry name" value="LRR_dom_sf"/>
</dbReference>